<keyword evidence="5 9" id="KW-0653">Protein transport</keyword>
<protein>
    <recommendedName>
        <fullName evidence="9">Protein translocase subunit SecD</fullName>
    </recommendedName>
</protein>
<feature type="transmembrane region" description="Helical" evidence="9">
    <location>
        <begin position="434"/>
        <end position="458"/>
    </location>
</feature>
<feature type="domain" description="Protein export membrane protein SecD/SecF C-terminal" evidence="11">
    <location>
        <begin position="389"/>
        <end position="562"/>
    </location>
</feature>
<feature type="transmembrane region" description="Helical" evidence="9">
    <location>
        <begin position="12"/>
        <end position="30"/>
    </location>
</feature>
<dbReference type="GO" id="GO:0015450">
    <property type="term" value="F:protein-transporting ATPase activity"/>
    <property type="evidence" value="ECO:0007669"/>
    <property type="project" value="InterPro"/>
</dbReference>
<evidence type="ECO:0000256" key="2">
    <source>
        <dbReference type="ARBA" id="ARBA00022448"/>
    </source>
</evidence>
<reference evidence="14 15" key="1">
    <citation type="submission" date="2017-06" db="EMBL/GenBank/DDBJ databases">
        <authorList>
            <person name="Kim H.J."/>
            <person name="Triplett B.A."/>
        </authorList>
    </citation>
    <scope>NUCLEOTIDE SEQUENCE [LARGE SCALE GENOMIC DNA]</scope>
    <source>
        <strain evidence="14 15">DSM 45207</strain>
    </source>
</reference>
<keyword evidence="15" id="KW-1185">Reference proteome</keyword>
<sequence>MAPPAGTIRPGRYLAFFLLILVALYGLVFFTGDREARPTLGIDLSGGTTVTMTARTPDGSEPEHEQLEQAREIINERVDGMGVAGAEVVRNGNNIVITVPGEEGEQARTLGQTARLGFREVIAQVPVESEGMQQPDEQEGDQSESPAGESDAEPADEPSEEPSGEPTEEPAEGGGSTAGAPGGAAATGDAGARRQADDSGEGLDEETRQEIAEAKEVRQNPAIGEEGPEAQQAIQAALESLDCSPGAVDPLRGNDDPDLPLVACSKDREPADPNDPEAIPPSKYVLGPVILEGEHISDANSGFRQDGAGHQVTLDFDSEGTSEWAQITSDFASVPEQKQVAFVLDTQVVSAPSVNEPIPGGNTRITGNFSQSEAQDLADILQYGALPLSFEQSDARTVSPTLGLASLKAGLLAGALGFALVIAYSVLYYRLLGVLLVASLGLTAGLIYPVIVLLSRWMGYTLDLAGVAGLIIAVGVTADSFVVYFERLKDEIRGGRTVRSAVPRAWVRARRTILSADAVVFLAAGVLYVLAVGQVKGFAFTIGLTTVLDLVVVFMVTHPLLAIAGHWRILNNKTLSGLGMVQDLGAVAQRQRNARARGVAPAEGT</sequence>
<dbReference type="RefSeq" id="WP_089301158.1">
    <property type="nucleotide sequence ID" value="NZ_FZNW01000008.1"/>
</dbReference>
<dbReference type="Pfam" id="PF02355">
    <property type="entry name" value="SecD_SecF_C"/>
    <property type="match status" value="1"/>
</dbReference>
<keyword evidence="2 9" id="KW-0813">Transport</keyword>
<feature type="transmembrane region" description="Helical" evidence="9">
    <location>
        <begin position="538"/>
        <end position="563"/>
    </location>
</feature>
<comment type="function">
    <text evidence="9">Part of the Sec protein translocase complex. Interacts with the SecYEG preprotein conducting channel. SecDF uses the proton motive force (PMF) to complete protein translocation after the ATP-dependent function of SecA.</text>
</comment>
<comment type="subunit">
    <text evidence="9">Forms a complex with SecF. Part of the essential Sec protein translocation apparatus which comprises SecA, SecYEG and auxiliary proteins SecDF. Other proteins may also be involved.</text>
</comment>
<dbReference type="GO" id="GO:0043952">
    <property type="term" value="P:protein transport by the Sec complex"/>
    <property type="evidence" value="ECO:0007669"/>
    <property type="project" value="UniProtKB-UniRule"/>
</dbReference>
<name>A0A238WZH2_9PSEU</name>
<dbReference type="OrthoDB" id="5240379at2"/>
<dbReference type="GO" id="GO:0065002">
    <property type="term" value="P:intracellular protein transmembrane transport"/>
    <property type="evidence" value="ECO:0007669"/>
    <property type="project" value="UniProtKB-UniRule"/>
</dbReference>
<feature type="region of interest" description="Disordered" evidence="10">
    <location>
        <begin position="127"/>
        <end position="207"/>
    </location>
</feature>
<dbReference type="SUPFAM" id="SSF82866">
    <property type="entry name" value="Multidrug efflux transporter AcrB transmembrane domain"/>
    <property type="match status" value="1"/>
</dbReference>
<dbReference type="Pfam" id="PF22599">
    <property type="entry name" value="SecDF_P1_head"/>
    <property type="match status" value="1"/>
</dbReference>
<evidence type="ECO:0000256" key="10">
    <source>
        <dbReference type="SAM" id="MobiDB-lite"/>
    </source>
</evidence>
<dbReference type="HAMAP" id="MF_01463_B">
    <property type="entry name" value="SecD_B"/>
    <property type="match status" value="1"/>
</dbReference>
<comment type="subcellular location">
    <subcellularLocation>
        <location evidence="1 9">Cell membrane</location>
        <topology evidence="1 9">Multi-pass membrane protein</topology>
    </subcellularLocation>
</comment>
<evidence type="ECO:0000256" key="6">
    <source>
        <dbReference type="ARBA" id="ARBA00022989"/>
    </source>
</evidence>
<dbReference type="Pfam" id="PF21760">
    <property type="entry name" value="SecD_1st"/>
    <property type="match status" value="1"/>
</dbReference>
<dbReference type="EMBL" id="FZNW01000008">
    <property type="protein sequence ID" value="SNR51840.1"/>
    <property type="molecule type" value="Genomic_DNA"/>
</dbReference>
<dbReference type="Proteomes" id="UP000198348">
    <property type="component" value="Unassembled WGS sequence"/>
</dbReference>
<dbReference type="NCBIfam" id="TIGR01129">
    <property type="entry name" value="secD"/>
    <property type="match status" value="1"/>
</dbReference>
<keyword evidence="8 9" id="KW-0472">Membrane</keyword>
<evidence type="ECO:0000256" key="8">
    <source>
        <dbReference type="ARBA" id="ARBA00023136"/>
    </source>
</evidence>
<dbReference type="PANTHER" id="PTHR30081:SF1">
    <property type="entry name" value="PROTEIN TRANSLOCASE SUBUNIT SECD"/>
    <property type="match status" value="1"/>
</dbReference>
<dbReference type="AlphaFoldDB" id="A0A238WZH2"/>
<evidence type="ECO:0000313" key="14">
    <source>
        <dbReference type="EMBL" id="SNR51840.1"/>
    </source>
</evidence>
<dbReference type="Gene3D" id="3.30.70.3220">
    <property type="match status" value="1"/>
</dbReference>
<feature type="compositionally biased region" description="Gly residues" evidence="10">
    <location>
        <begin position="172"/>
        <end position="182"/>
    </location>
</feature>
<evidence type="ECO:0000313" key="15">
    <source>
        <dbReference type="Proteomes" id="UP000198348"/>
    </source>
</evidence>
<dbReference type="Gene3D" id="1.20.1640.10">
    <property type="entry name" value="Multidrug efflux transporter AcrB transmembrane domain"/>
    <property type="match status" value="1"/>
</dbReference>
<proteinExistence type="inferred from homology"/>
<evidence type="ECO:0000256" key="1">
    <source>
        <dbReference type="ARBA" id="ARBA00004651"/>
    </source>
</evidence>
<feature type="domain" description="SecDF P1 head subdomain" evidence="13">
    <location>
        <begin position="282"/>
        <end position="387"/>
    </location>
</feature>
<dbReference type="GO" id="GO:0005886">
    <property type="term" value="C:plasma membrane"/>
    <property type="evidence" value="ECO:0007669"/>
    <property type="project" value="UniProtKB-SubCell"/>
</dbReference>
<accession>A0A238WZH2</accession>
<evidence type="ECO:0000256" key="3">
    <source>
        <dbReference type="ARBA" id="ARBA00022475"/>
    </source>
</evidence>
<evidence type="ECO:0000259" key="11">
    <source>
        <dbReference type="Pfam" id="PF02355"/>
    </source>
</evidence>
<evidence type="ECO:0000256" key="5">
    <source>
        <dbReference type="ARBA" id="ARBA00022927"/>
    </source>
</evidence>
<dbReference type="NCBIfam" id="TIGR00916">
    <property type="entry name" value="2A0604s01"/>
    <property type="match status" value="1"/>
</dbReference>
<gene>
    <name evidence="9" type="primary">secD</name>
    <name evidence="14" type="ORF">SAMN06265360_10898</name>
</gene>
<dbReference type="GO" id="GO:0006605">
    <property type="term" value="P:protein targeting"/>
    <property type="evidence" value="ECO:0007669"/>
    <property type="project" value="UniProtKB-UniRule"/>
</dbReference>
<dbReference type="InterPro" id="IPR054384">
    <property type="entry name" value="SecDF_P1_head"/>
</dbReference>
<feature type="transmembrane region" description="Helical" evidence="9">
    <location>
        <begin position="464"/>
        <end position="485"/>
    </location>
</feature>
<feature type="transmembrane region" description="Helical" evidence="9">
    <location>
        <begin position="409"/>
        <end position="427"/>
    </location>
</feature>
<evidence type="ECO:0000259" key="12">
    <source>
        <dbReference type="Pfam" id="PF21760"/>
    </source>
</evidence>
<feature type="transmembrane region" description="Helical" evidence="9">
    <location>
        <begin position="513"/>
        <end position="532"/>
    </location>
</feature>
<feature type="region of interest" description="Disordered" evidence="10">
    <location>
        <begin position="243"/>
        <end position="281"/>
    </location>
</feature>
<dbReference type="InterPro" id="IPR048634">
    <property type="entry name" value="SecD_SecF_C"/>
</dbReference>
<organism evidence="14 15">
    <name type="scientific">Haloechinothrix alba</name>
    <dbReference type="NCBI Taxonomy" id="664784"/>
    <lineage>
        <taxon>Bacteria</taxon>
        <taxon>Bacillati</taxon>
        <taxon>Actinomycetota</taxon>
        <taxon>Actinomycetes</taxon>
        <taxon>Pseudonocardiales</taxon>
        <taxon>Pseudonocardiaceae</taxon>
        <taxon>Haloechinothrix</taxon>
    </lineage>
</organism>
<evidence type="ECO:0000259" key="13">
    <source>
        <dbReference type="Pfam" id="PF22599"/>
    </source>
</evidence>
<keyword evidence="4 9" id="KW-0812">Transmembrane</keyword>
<dbReference type="PANTHER" id="PTHR30081">
    <property type="entry name" value="PROTEIN-EXPORT MEMBRANE PROTEIN SEC"/>
    <property type="match status" value="1"/>
</dbReference>
<comment type="similarity">
    <text evidence="9">Belongs to the SecD/SecF family. SecD subfamily.</text>
</comment>
<keyword evidence="3 9" id="KW-1003">Cell membrane</keyword>
<keyword evidence="7 9" id="KW-0811">Translocation</keyword>
<dbReference type="InterPro" id="IPR048631">
    <property type="entry name" value="SecD_1st"/>
</dbReference>
<keyword evidence="6 9" id="KW-1133">Transmembrane helix</keyword>
<evidence type="ECO:0000256" key="4">
    <source>
        <dbReference type="ARBA" id="ARBA00022692"/>
    </source>
</evidence>
<feature type="domain" description="Protein translocase subunit SecDF P1" evidence="12">
    <location>
        <begin position="67"/>
        <end position="121"/>
    </location>
</feature>
<feature type="compositionally biased region" description="Acidic residues" evidence="10">
    <location>
        <begin position="150"/>
        <end position="171"/>
    </location>
</feature>
<evidence type="ECO:0000256" key="9">
    <source>
        <dbReference type="HAMAP-Rule" id="MF_01463"/>
    </source>
</evidence>
<dbReference type="Gene3D" id="3.30.1360.200">
    <property type="match status" value="1"/>
</dbReference>
<dbReference type="InterPro" id="IPR055344">
    <property type="entry name" value="SecD_SecF_C_bact"/>
</dbReference>
<dbReference type="InterPro" id="IPR022813">
    <property type="entry name" value="SecD/SecF_arch_bac"/>
</dbReference>
<evidence type="ECO:0000256" key="7">
    <source>
        <dbReference type="ARBA" id="ARBA00023010"/>
    </source>
</evidence>
<dbReference type="InterPro" id="IPR005791">
    <property type="entry name" value="SecD"/>
</dbReference>